<evidence type="ECO:0000256" key="1">
    <source>
        <dbReference type="SAM" id="Phobius"/>
    </source>
</evidence>
<reference evidence="2" key="1">
    <citation type="journal article" date="2021" name="Proc. Natl. Acad. Sci. U.S.A.">
        <title>A Catalog of Tens of Thousands of Viruses from Human Metagenomes Reveals Hidden Associations with Chronic Diseases.</title>
        <authorList>
            <person name="Tisza M.J."/>
            <person name="Buck C.B."/>
        </authorList>
    </citation>
    <scope>NUCLEOTIDE SEQUENCE</scope>
    <source>
        <strain evidence="2">CtHiz26</strain>
    </source>
</reference>
<organism evidence="2">
    <name type="scientific">Siphoviridae sp. ctHiz26</name>
    <dbReference type="NCBI Taxonomy" id="2825423"/>
    <lineage>
        <taxon>Viruses</taxon>
        <taxon>Duplodnaviria</taxon>
        <taxon>Heunggongvirae</taxon>
        <taxon>Uroviricota</taxon>
        <taxon>Caudoviricetes</taxon>
    </lineage>
</organism>
<feature type="transmembrane region" description="Helical" evidence="1">
    <location>
        <begin position="6"/>
        <end position="25"/>
    </location>
</feature>
<proteinExistence type="predicted"/>
<dbReference type="EMBL" id="BK015583">
    <property type="protein sequence ID" value="DAE14460.1"/>
    <property type="molecule type" value="Genomic_DNA"/>
</dbReference>
<protein>
    <submittedName>
        <fullName evidence="2">Uncharacterized protein</fullName>
    </submittedName>
</protein>
<keyword evidence="1" id="KW-0812">Transmembrane</keyword>
<name>A0A8S5Q7H4_9CAUD</name>
<evidence type="ECO:0000313" key="2">
    <source>
        <dbReference type="EMBL" id="DAE14460.1"/>
    </source>
</evidence>
<sequence>MIEMLIVISCSSLALALFYTFYKVGRQSAYDDLPKHFEDTAKVMGKQDTIIQAYLQKFEEMEKEVQQ</sequence>
<keyword evidence="1" id="KW-0472">Membrane</keyword>
<accession>A0A8S5Q7H4</accession>
<keyword evidence="1" id="KW-1133">Transmembrane helix</keyword>